<comment type="subcellular location">
    <subcellularLocation>
        <location evidence="1">Cell envelope</location>
    </subcellularLocation>
</comment>
<dbReference type="EMBL" id="JARPYT010000006">
    <property type="protein sequence ID" value="MDT2637052.1"/>
    <property type="molecule type" value="Genomic_DNA"/>
</dbReference>
<organism evidence="8 9">
    <name type="scientific">Enterococcus dongliensis</name>
    <dbReference type="NCBI Taxonomy" id="2559925"/>
    <lineage>
        <taxon>Bacteria</taxon>
        <taxon>Bacillati</taxon>
        <taxon>Bacillota</taxon>
        <taxon>Bacilli</taxon>
        <taxon>Lactobacillales</taxon>
        <taxon>Enterococcaceae</taxon>
        <taxon>Enterococcus</taxon>
    </lineage>
</organism>
<feature type="signal peptide" evidence="5">
    <location>
        <begin position="1"/>
        <end position="25"/>
    </location>
</feature>
<evidence type="ECO:0000313" key="7">
    <source>
        <dbReference type="EMBL" id="MDT2596431.1"/>
    </source>
</evidence>
<evidence type="ECO:0000256" key="1">
    <source>
        <dbReference type="ARBA" id="ARBA00004196"/>
    </source>
</evidence>
<evidence type="ECO:0000256" key="3">
    <source>
        <dbReference type="ARBA" id="ARBA00022448"/>
    </source>
</evidence>
<dbReference type="AlphaFoldDB" id="A0AAP5KU29"/>
<dbReference type="RefSeq" id="WP_137603610.1">
    <property type="nucleotide sequence ID" value="NZ_JARPYR010000007.1"/>
</dbReference>
<dbReference type="GO" id="GO:1901678">
    <property type="term" value="P:iron coordination entity transport"/>
    <property type="evidence" value="ECO:0007669"/>
    <property type="project" value="UniProtKB-ARBA"/>
</dbReference>
<evidence type="ECO:0000313" key="9">
    <source>
        <dbReference type="Proteomes" id="UP001245561"/>
    </source>
</evidence>
<evidence type="ECO:0000313" key="8">
    <source>
        <dbReference type="EMBL" id="MDT2637052.1"/>
    </source>
</evidence>
<evidence type="ECO:0000259" key="6">
    <source>
        <dbReference type="PROSITE" id="PS50983"/>
    </source>
</evidence>
<accession>A0AAP5KU29</accession>
<dbReference type="PANTHER" id="PTHR30532:SF28">
    <property type="entry name" value="PETROBACTIN-BINDING PROTEIN YCLQ"/>
    <property type="match status" value="1"/>
</dbReference>
<sequence>MKKYIVGLSMVLLSFSLGGCGSTNNAETQSSTEKTATNNAKTIEVTDADGQVTVPKNPEKVVVFDNGSLDTLDALGVGNKVAAAATDNLPAYLKTYKNVDSAGGIKEPDLEKINQMKPDLIIISGRQRDFLEQLNAIAPTIYLAVDPSNTWNSIKQNVKTLGQIFDKENVAQKQLAALETSIKKTKTKALESNNHALTVLVNEGQLSTYGKDSRFGIIYDTFGFAESDDTIKASTHGQSVSYEYILDKNPDVLFVIDRTKAIGGDTSLNDVAANELVAQTTAGKNKKVIPLQSDVWYLSGGGLESVKLMLDDVNNAFK</sequence>
<evidence type="ECO:0000256" key="2">
    <source>
        <dbReference type="ARBA" id="ARBA00008814"/>
    </source>
</evidence>
<dbReference type="CDD" id="cd01140">
    <property type="entry name" value="FatB"/>
    <property type="match status" value="1"/>
</dbReference>
<proteinExistence type="inferred from homology"/>
<gene>
    <name evidence="8" type="ORF">P7D36_05930</name>
    <name evidence="7" type="ORF">P7D39_05235</name>
</gene>
<dbReference type="InterPro" id="IPR002491">
    <property type="entry name" value="ABC_transptr_periplasmic_BD"/>
</dbReference>
<keyword evidence="4 5" id="KW-0732">Signal</keyword>
<dbReference type="PANTHER" id="PTHR30532">
    <property type="entry name" value="IRON III DICITRATE-BINDING PERIPLASMIC PROTEIN"/>
    <property type="match status" value="1"/>
</dbReference>
<evidence type="ECO:0000256" key="5">
    <source>
        <dbReference type="SAM" id="SignalP"/>
    </source>
</evidence>
<dbReference type="InterPro" id="IPR051313">
    <property type="entry name" value="Bact_iron-sidero_bind"/>
</dbReference>
<comment type="similarity">
    <text evidence="2">Belongs to the bacterial solute-binding protein 8 family.</text>
</comment>
<protein>
    <submittedName>
        <fullName evidence="8">Siderophore ABC transporter substrate-binding protein</fullName>
    </submittedName>
</protein>
<dbReference type="PROSITE" id="PS51257">
    <property type="entry name" value="PROKAR_LIPOPROTEIN"/>
    <property type="match status" value="1"/>
</dbReference>
<feature type="domain" description="Fe/B12 periplasmic-binding" evidence="6">
    <location>
        <begin position="60"/>
        <end position="318"/>
    </location>
</feature>
<comment type="caution">
    <text evidence="8">The sequence shown here is derived from an EMBL/GenBank/DDBJ whole genome shotgun (WGS) entry which is preliminary data.</text>
</comment>
<dbReference type="Proteomes" id="UP001245561">
    <property type="component" value="Unassembled WGS sequence"/>
</dbReference>
<name>A0AAP5KU29_9ENTE</name>
<dbReference type="InterPro" id="IPR033870">
    <property type="entry name" value="FatB"/>
</dbReference>
<keyword evidence="3" id="KW-0813">Transport</keyword>
<dbReference type="GO" id="GO:0030288">
    <property type="term" value="C:outer membrane-bounded periplasmic space"/>
    <property type="evidence" value="ECO:0007669"/>
    <property type="project" value="TreeGrafter"/>
</dbReference>
<dbReference type="Gene3D" id="3.40.50.1980">
    <property type="entry name" value="Nitrogenase molybdenum iron protein domain"/>
    <property type="match status" value="2"/>
</dbReference>
<dbReference type="EMBL" id="JARPYR010000007">
    <property type="protein sequence ID" value="MDT2596431.1"/>
    <property type="molecule type" value="Genomic_DNA"/>
</dbReference>
<keyword evidence="10" id="KW-1185">Reference proteome</keyword>
<reference evidence="8 10" key="1">
    <citation type="submission" date="2023-03" db="EMBL/GenBank/DDBJ databases">
        <authorList>
            <person name="Shen W."/>
            <person name="Cai J."/>
        </authorList>
    </citation>
    <scope>NUCLEOTIDE SEQUENCE</scope>
    <source>
        <strain evidence="8">P55-2</strain>
        <strain evidence="7 10">P72-2</strain>
    </source>
</reference>
<feature type="chain" id="PRO_5042821786" evidence="5">
    <location>
        <begin position="26"/>
        <end position="318"/>
    </location>
</feature>
<dbReference type="Proteomes" id="UP001256547">
    <property type="component" value="Unassembled WGS sequence"/>
</dbReference>
<dbReference type="SUPFAM" id="SSF53807">
    <property type="entry name" value="Helical backbone' metal receptor"/>
    <property type="match status" value="1"/>
</dbReference>
<dbReference type="PROSITE" id="PS50983">
    <property type="entry name" value="FE_B12_PBP"/>
    <property type="match status" value="1"/>
</dbReference>
<evidence type="ECO:0000313" key="10">
    <source>
        <dbReference type="Proteomes" id="UP001256547"/>
    </source>
</evidence>
<evidence type="ECO:0000256" key="4">
    <source>
        <dbReference type="ARBA" id="ARBA00022729"/>
    </source>
</evidence>
<dbReference type="Pfam" id="PF01497">
    <property type="entry name" value="Peripla_BP_2"/>
    <property type="match status" value="1"/>
</dbReference>